<gene>
    <name evidence="2" type="ORF">BYL167_LOCUS50703</name>
    <name evidence="1" type="ORF">GIL414_LOCUS37769</name>
</gene>
<dbReference type="EMBL" id="CAJOBH010156685">
    <property type="protein sequence ID" value="CAF4864601.1"/>
    <property type="molecule type" value="Genomic_DNA"/>
</dbReference>
<dbReference type="PANTHER" id="PTHR37844:SF2">
    <property type="entry name" value="SER_THR PROTEIN PHOSPHATASE SUPERFAMILY (AFU_ORTHOLOGUE AFUA_1G14840)"/>
    <property type="match status" value="1"/>
</dbReference>
<evidence type="ECO:0008006" key="4">
    <source>
        <dbReference type="Google" id="ProtNLM"/>
    </source>
</evidence>
<organism evidence="1 3">
    <name type="scientific">Rotaria magnacalcarata</name>
    <dbReference type="NCBI Taxonomy" id="392030"/>
    <lineage>
        <taxon>Eukaryota</taxon>
        <taxon>Metazoa</taxon>
        <taxon>Spiralia</taxon>
        <taxon>Gnathifera</taxon>
        <taxon>Rotifera</taxon>
        <taxon>Eurotatoria</taxon>
        <taxon>Bdelloidea</taxon>
        <taxon>Philodinida</taxon>
        <taxon>Philodinidae</taxon>
        <taxon>Rotaria</taxon>
    </lineage>
</organism>
<evidence type="ECO:0000313" key="3">
    <source>
        <dbReference type="Proteomes" id="UP000681720"/>
    </source>
</evidence>
<dbReference type="InterPro" id="IPR029052">
    <property type="entry name" value="Metallo-depent_PP-like"/>
</dbReference>
<proteinExistence type="predicted"/>
<accession>A0A8S2YUL6</accession>
<comment type="caution">
    <text evidence="1">The sequence shown here is derived from an EMBL/GenBank/DDBJ whole genome shotgun (WGS) entry which is preliminary data.</text>
</comment>
<evidence type="ECO:0000313" key="1">
    <source>
        <dbReference type="EMBL" id="CAF4573327.1"/>
    </source>
</evidence>
<sequence>MDDQHLEFDNVILSEFSAVAPILILAEDIVRSDMPSLKPFLLAQCERFKHIFYVAGNHCFYEGEYETHLQQLQALDNLTLHDEEAGVEDAFVNDHDTPCVDPVRLWAHGHTHRSTNLMVNSTRLASNQFGYLSENCGFRPNMKIPLYDDGTVNVTDA</sequence>
<name>A0A8S2YUL6_9BILA</name>
<dbReference type="Proteomes" id="UP000681967">
    <property type="component" value="Unassembled WGS sequence"/>
</dbReference>
<dbReference type="Proteomes" id="UP000681720">
    <property type="component" value="Unassembled WGS sequence"/>
</dbReference>
<reference evidence="1" key="1">
    <citation type="submission" date="2021-02" db="EMBL/GenBank/DDBJ databases">
        <authorList>
            <person name="Nowell W R."/>
        </authorList>
    </citation>
    <scope>NUCLEOTIDE SEQUENCE</scope>
</reference>
<dbReference type="EMBL" id="CAJOBJ010097956">
    <property type="protein sequence ID" value="CAF4573327.1"/>
    <property type="molecule type" value="Genomic_DNA"/>
</dbReference>
<dbReference type="AlphaFoldDB" id="A0A8S2YUL6"/>
<dbReference type="PANTHER" id="PTHR37844">
    <property type="entry name" value="SER/THR PROTEIN PHOSPHATASE SUPERFAMILY (AFU_ORTHOLOGUE AFUA_1G14840)"/>
    <property type="match status" value="1"/>
</dbReference>
<dbReference type="SUPFAM" id="SSF56300">
    <property type="entry name" value="Metallo-dependent phosphatases"/>
    <property type="match status" value="1"/>
</dbReference>
<evidence type="ECO:0000313" key="2">
    <source>
        <dbReference type="EMBL" id="CAF4864601.1"/>
    </source>
</evidence>
<protein>
    <recommendedName>
        <fullName evidence="4">Calcineurin-like phosphoesterase domain-containing protein</fullName>
    </recommendedName>
</protein>